<protein>
    <submittedName>
        <fullName evidence="1">Uncharacterized protein</fullName>
    </submittedName>
</protein>
<reference evidence="1 2" key="1">
    <citation type="submission" date="2019-06" db="EMBL/GenBank/DDBJ databases">
        <title>Whole genome shotgun sequence of Brevibacillus reuszeri NBRC 15719.</title>
        <authorList>
            <person name="Hosoyama A."/>
            <person name="Uohara A."/>
            <person name="Ohji S."/>
            <person name="Ichikawa N."/>
        </authorList>
    </citation>
    <scope>NUCLEOTIDE SEQUENCE [LARGE SCALE GENOMIC DNA]</scope>
    <source>
        <strain evidence="1 2">NBRC 15719</strain>
    </source>
</reference>
<sequence>MTATVDFITQSRFVTFLFLLAMLWNPFSGTRTDYLRRKQEDKTVKFTNHGFGSIGLV</sequence>
<proteinExistence type="predicted"/>
<gene>
    <name evidence="1" type="ORF">BRE01_05030</name>
</gene>
<keyword evidence="2" id="KW-1185">Reference proteome</keyword>
<comment type="caution">
    <text evidence="1">The sequence shown here is derived from an EMBL/GenBank/DDBJ whole genome shotgun (WGS) entry which is preliminary data.</text>
</comment>
<accession>A0ABQ0TFW5</accession>
<evidence type="ECO:0000313" key="2">
    <source>
        <dbReference type="Proteomes" id="UP000319578"/>
    </source>
</evidence>
<organism evidence="1 2">
    <name type="scientific">Brevibacillus reuszeri</name>
    <dbReference type="NCBI Taxonomy" id="54915"/>
    <lineage>
        <taxon>Bacteria</taxon>
        <taxon>Bacillati</taxon>
        <taxon>Bacillota</taxon>
        <taxon>Bacilli</taxon>
        <taxon>Bacillales</taxon>
        <taxon>Paenibacillaceae</taxon>
        <taxon>Brevibacillus</taxon>
    </lineage>
</organism>
<name>A0ABQ0TFW5_9BACL</name>
<dbReference type="EMBL" id="BJON01000002">
    <property type="protein sequence ID" value="GED66801.1"/>
    <property type="molecule type" value="Genomic_DNA"/>
</dbReference>
<dbReference type="Proteomes" id="UP000319578">
    <property type="component" value="Unassembled WGS sequence"/>
</dbReference>
<evidence type="ECO:0000313" key="1">
    <source>
        <dbReference type="EMBL" id="GED66801.1"/>
    </source>
</evidence>